<accession>A0A1Y0Y6Q1</accession>
<dbReference type="InterPro" id="IPR025668">
    <property type="entry name" value="Tnp_DDE_dom"/>
</dbReference>
<organism evidence="2 3">
    <name type="scientific">Acetobacter pasteurianus subsp. pasteurianus</name>
    <dbReference type="NCBI Taxonomy" id="481145"/>
    <lineage>
        <taxon>Bacteria</taxon>
        <taxon>Pseudomonadati</taxon>
        <taxon>Pseudomonadota</taxon>
        <taxon>Alphaproteobacteria</taxon>
        <taxon>Acetobacterales</taxon>
        <taxon>Acetobacteraceae</taxon>
        <taxon>Acetobacter</taxon>
    </lineage>
</organism>
<dbReference type="AlphaFoldDB" id="A0A1Y0Y6Q1"/>
<reference evidence="2 3" key="1">
    <citation type="submission" date="2017-05" db="EMBL/GenBank/DDBJ databases">
        <title>Genome sequence of Acetobacter pasteurianus subsp. pasteurianus strain SRCM101342.</title>
        <authorList>
            <person name="Cho S.H."/>
        </authorList>
    </citation>
    <scope>NUCLEOTIDE SEQUENCE [LARGE SCALE GENOMIC DNA]</scope>
    <source>
        <strain evidence="2 3">SRCM101342</strain>
    </source>
</reference>
<feature type="domain" description="Transposase DDE" evidence="1">
    <location>
        <begin position="33"/>
        <end position="476"/>
    </location>
</feature>
<protein>
    <recommendedName>
        <fullName evidence="1">Transposase DDE domain-containing protein</fullName>
    </recommendedName>
</protein>
<name>A0A1Y0Y6Q1_ACEPA</name>
<sequence length="479" mass="54532">MKKSVLHKRNFHNHQENPMQTECSAGAYEFPASCGRRVVARFDGGRMSSDGGVILVKQADDILGLSRRFAACFRDKRHPGFVEYRVEDLVRQRIMGLALGYEDLNDHDALRHDLIFGLASGRLSGGRANCAALAGKSTLNRLERSGHKADRYCRIIADHEALATLFVTLFLDQHEHAPARIVLDVDATDDRIHGHQEGRAFHGYYGHNCYLPLYVFCGDHLLSATLRTADRDPGKEALADIRRIVEQIRSRWPRVRILVRGDSGFARDSLMTWCEDNHVDFLFGLAGNTRLYDRIASLSAEVRDEAATTGRAARGFASFDWITKDSWTRRRRVVAKAEWRHGNRYHRFIVTTLPQGMSDPRHLYEQIYCARGDMENRIKECQMDLFSDRTSSHTIRANQLRLWFSAAAYVLLTALQRLALGQTSLETATCGTIRARLLKIATRVTLSVRRIVLSMPDMFPCQHEFALAHARLRRLRQAI</sequence>
<dbReference type="NCBIfam" id="NF033539">
    <property type="entry name" value="transpos_IS1380"/>
    <property type="match status" value="1"/>
</dbReference>
<evidence type="ECO:0000259" key="1">
    <source>
        <dbReference type="Pfam" id="PF13701"/>
    </source>
</evidence>
<gene>
    <name evidence="2" type="ORF">S1001342_01530</name>
</gene>
<dbReference type="Pfam" id="PF13701">
    <property type="entry name" value="DDE_Tnp_1_4"/>
    <property type="match status" value="1"/>
</dbReference>
<proteinExistence type="predicted"/>
<evidence type="ECO:0000313" key="3">
    <source>
        <dbReference type="Proteomes" id="UP000196205"/>
    </source>
</evidence>
<evidence type="ECO:0000313" key="2">
    <source>
        <dbReference type="EMBL" id="ARW47856.1"/>
    </source>
</evidence>
<dbReference type="EMBL" id="CP021509">
    <property type="protein sequence ID" value="ARW47856.1"/>
    <property type="molecule type" value="Genomic_DNA"/>
</dbReference>
<dbReference type="SUPFAM" id="SSF53098">
    <property type="entry name" value="Ribonuclease H-like"/>
    <property type="match status" value="1"/>
</dbReference>
<dbReference type="InterPro" id="IPR047960">
    <property type="entry name" value="Transpos_IS1380"/>
</dbReference>
<dbReference type="InterPro" id="IPR012337">
    <property type="entry name" value="RNaseH-like_sf"/>
</dbReference>
<dbReference type="Proteomes" id="UP000196205">
    <property type="component" value="Chromosome"/>
</dbReference>